<comment type="caution">
    <text evidence="1">The sequence shown here is derived from an EMBL/GenBank/DDBJ whole genome shotgun (WGS) entry which is preliminary data.</text>
</comment>
<dbReference type="EMBL" id="JACYTR010000001">
    <property type="protein sequence ID" value="MBD8524120.1"/>
    <property type="molecule type" value="Genomic_DNA"/>
</dbReference>
<proteinExistence type="predicted"/>
<dbReference type="AlphaFoldDB" id="A0AAW3ZF13"/>
<evidence type="ECO:0000313" key="2">
    <source>
        <dbReference type="Proteomes" id="UP000613768"/>
    </source>
</evidence>
<gene>
    <name evidence="1" type="ORF">IFO71_00040</name>
</gene>
<accession>A0AAW3ZF13</accession>
<name>A0AAW3ZF13_9GAMM</name>
<keyword evidence="2" id="KW-1185">Reference proteome</keyword>
<organism evidence="1 2">
    <name type="scientific">Pseudomarimonas arenosa</name>
    <dbReference type="NCBI Taxonomy" id="2774145"/>
    <lineage>
        <taxon>Bacteria</taxon>
        <taxon>Pseudomonadati</taxon>
        <taxon>Pseudomonadota</taxon>
        <taxon>Gammaproteobacteria</taxon>
        <taxon>Lysobacterales</taxon>
        <taxon>Lysobacteraceae</taxon>
        <taxon>Pseudomarimonas</taxon>
    </lineage>
</organism>
<evidence type="ECO:0000313" key="1">
    <source>
        <dbReference type="EMBL" id="MBD8524120.1"/>
    </source>
</evidence>
<dbReference type="RefSeq" id="WP_192027473.1">
    <property type="nucleotide sequence ID" value="NZ_JACYTR010000001.1"/>
</dbReference>
<reference evidence="1 2" key="1">
    <citation type="submission" date="2020-09" db="EMBL/GenBank/DDBJ databases">
        <title>Pseudoxanthomonas sp. CAU 1598 isolated from sand of Yaerae Beach.</title>
        <authorList>
            <person name="Kim W."/>
        </authorList>
    </citation>
    <scope>NUCLEOTIDE SEQUENCE [LARGE SCALE GENOMIC DNA]</scope>
    <source>
        <strain evidence="1 2">CAU 1598</strain>
    </source>
</reference>
<dbReference type="Proteomes" id="UP000613768">
    <property type="component" value="Unassembled WGS sequence"/>
</dbReference>
<sequence>MSTKTARIYSEADLAAFSMPITVAVEVEGEGEYAVVMRDTTEDDMQAMYSSHPRNAGHVLMECVPTAVFRRRGWVAGPDVFQMFAAPLDLTKSNGPKSQSATVRTICAGMLTKSISEMLVREKASGGGLSPTSSLLEIWNAVFADKFDFERRMWNGATPAAMAQNEFAPVLAQLVAERQAIRQREELLKSVQVKPEGKRIRDPL</sequence>
<protein>
    <submittedName>
        <fullName evidence="1">Uncharacterized protein</fullName>
    </submittedName>
</protein>